<reference evidence="2 3" key="1">
    <citation type="submission" date="2017-03" db="EMBL/GenBank/DDBJ databases">
        <title>Complete genome sequence of the novel DNRA strain Pseudomonas sp. S-6-2 isolated from Chinese polluted river sediment. Journal of Biotechnology.</title>
        <authorList>
            <person name="Li J."/>
            <person name="Xiang F."/>
            <person name="Wang L."/>
            <person name="Xi L."/>
            <person name="Liu J."/>
        </authorList>
    </citation>
    <scope>NUCLEOTIDE SEQUENCE [LARGE SCALE GENOMIC DNA]</scope>
    <source>
        <strain evidence="2 3">S-6-2</strain>
    </source>
</reference>
<dbReference type="Proteomes" id="UP000243488">
    <property type="component" value="Chromosome"/>
</dbReference>
<evidence type="ECO:0000259" key="1">
    <source>
        <dbReference type="Pfam" id="PF13503"/>
    </source>
</evidence>
<dbReference type="STRING" id="1931241.BVH74_05565"/>
<sequence length="285" mass="32329">MDAGMRHYLLLDGAQIDDLLQQIYRLELAPEFHVLYQQTRYAELAEVGPVLVETGHDSALTRHFEQHWSASAGVALTSSAVTEELIQHLRSLVHIQTGGEAILLFRFYDPRILHLWLLDLAGKEQNAVMGPVNEFRLLAGNTWHTYSSNVSVKARCYADTPWLQLDSEQLARLNQAKLGAFEQRLLEHVDAWFPDCLKVASAQERSEWANSCRIQADRYGFSSALEVARWAGFMALLGKDFPEAEEHESYRALLERSDLQPAARLDAIKTEIQRQALVQNKDDIA</sequence>
<keyword evidence="3" id="KW-1185">Reference proteome</keyword>
<evidence type="ECO:0000313" key="2">
    <source>
        <dbReference type="EMBL" id="AQZ94253.1"/>
    </source>
</evidence>
<proteinExistence type="predicted"/>
<accession>A0A1V0B2T8</accession>
<evidence type="ECO:0000313" key="3">
    <source>
        <dbReference type="Proteomes" id="UP000243488"/>
    </source>
</evidence>
<dbReference type="AlphaFoldDB" id="A0A1V0B2T8"/>
<protein>
    <recommendedName>
        <fullName evidence="1">DUF4123 domain-containing protein</fullName>
    </recommendedName>
</protein>
<dbReference type="InterPro" id="IPR025391">
    <property type="entry name" value="DUF4123"/>
</dbReference>
<dbReference type="Pfam" id="PF13503">
    <property type="entry name" value="DUF4123"/>
    <property type="match status" value="1"/>
</dbReference>
<feature type="domain" description="DUF4123" evidence="1">
    <location>
        <begin position="7"/>
        <end position="126"/>
    </location>
</feature>
<organism evidence="2 3">
    <name type="scientific">Halopseudomonas phragmitis</name>
    <dbReference type="NCBI Taxonomy" id="1931241"/>
    <lineage>
        <taxon>Bacteria</taxon>
        <taxon>Pseudomonadati</taxon>
        <taxon>Pseudomonadota</taxon>
        <taxon>Gammaproteobacteria</taxon>
        <taxon>Pseudomonadales</taxon>
        <taxon>Pseudomonadaceae</taxon>
        <taxon>Halopseudomonas</taxon>
    </lineage>
</organism>
<gene>
    <name evidence="2" type="ORF">BVH74_05565</name>
</gene>
<dbReference type="KEGG" id="ppha:BVH74_05565"/>
<name>A0A1V0B2T8_9GAMM</name>
<dbReference type="EMBL" id="CP020100">
    <property type="protein sequence ID" value="AQZ94253.1"/>
    <property type="molecule type" value="Genomic_DNA"/>
</dbReference>